<feature type="compositionally biased region" description="Basic and acidic residues" evidence="1">
    <location>
        <begin position="59"/>
        <end position="70"/>
    </location>
</feature>
<reference evidence="2 3" key="1">
    <citation type="submission" date="2014-09" db="EMBL/GenBank/DDBJ databases">
        <title>Draft genome sequence of Streptomyces natalensis ATCC 27448, producer of the antifungal pimaricin.</title>
        <authorList>
            <person name="Mendes M.V."/>
            <person name="Beites T."/>
            <person name="Pires S."/>
            <person name="Santos C.L."/>
            <person name="Moradas-Ferreira P."/>
        </authorList>
    </citation>
    <scope>NUCLEOTIDE SEQUENCE [LARGE SCALE GENOMIC DNA]</scope>
    <source>
        <strain evidence="2 3">ATCC 27448</strain>
    </source>
</reference>
<feature type="region of interest" description="Disordered" evidence="1">
    <location>
        <begin position="45"/>
        <end position="80"/>
    </location>
</feature>
<evidence type="ECO:0000313" key="2">
    <source>
        <dbReference type="EMBL" id="KIZ18332.1"/>
    </source>
</evidence>
<dbReference type="EMBL" id="JRKI01000010">
    <property type="protein sequence ID" value="KIZ18332.1"/>
    <property type="molecule type" value="Genomic_DNA"/>
</dbReference>
<protein>
    <submittedName>
        <fullName evidence="2">Uncharacterized protein</fullName>
    </submittedName>
</protein>
<dbReference type="AlphaFoldDB" id="A0A0D7CSF8"/>
<gene>
    <name evidence="2" type="ORF">SNA_10010</name>
</gene>
<dbReference type="PATRIC" id="fig|1240678.4.peg.2086"/>
<accession>A0A0D7CSF8</accession>
<dbReference type="InterPro" id="IPR045924">
    <property type="entry name" value="DUF6343"/>
</dbReference>
<organism evidence="2 3">
    <name type="scientific">Streptomyces natalensis ATCC 27448</name>
    <dbReference type="NCBI Taxonomy" id="1240678"/>
    <lineage>
        <taxon>Bacteria</taxon>
        <taxon>Bacillati</taxon>
        <taxon>Actinomycetota</taxon>
        <taxon>Actinomycetes</taxon>
        <taxon>Kitasatosporales</taxon>
        <taxon>Streptomycetaceae</taxon>
        <taxon>Streptomyces</taxon>
    </lineage>
</organism>
<proteinExistence type="predicted"/>
<sequence>MLWTIAGAVAFATAGRPEWAAACAALALVAATDLVIVIRHIRQGPHYQPGKDIPPYEPDDGRNDVFDHRNTNGRQRHTRP</sequence>
<name>A0A0D7CSF8_9ACTN</name>
<evidence type="ECO:0000313" key="3">
    <source>
        <dbReference type="Proteomes" id="UP000032458"/>
    </source>
</evidence>
<evidence type="ECO:0000256" key="1">
    <source>
        <dbReference type="SAM" id="MobiDB-lite"/>
    </source>
</evidence>
<keyword evidence="3" id="KW-1185">Reference proteome</keyword>
<dbReference type="Pfam" id="PF19870">
    <property type="entry name" value="DUF6343"/>
    <property type="match status" value="1"/>
</dbReference>
<dbReference type="Proteomes" id="UP000032458">
    <property type="component" value="Unassembled WGS sequence"/>
</dbReference>
<comment type="caution">
    <text evidence="2">The sequence shown here is derived from an EMBL/GenBank/DDBJ whole genome shotgun (WGS) entry which is preliminary data.</text>
</comment>